<evidence type="ECO:0000256" key="9">
    <source>
        <dbReference type="SAM" id="Phobius"/>
    </source>
</evidence>
<evidence type="ECO:0000259" key="12">
    <source>
        <dbReference type="Pfam" id="PF23539"/>
    </source>
</evidence>
<evidence type="ECO:0000256" key="5">
    <source>
        <dbReference type="ARBA" id="ARBA00022741"/>
    </source>
</evidence>
<dbReference type="Gene3D" id="3.30.565.10">
    <property type="entry name" value="Histidine kinase-like ATPase, C-terminal domain"/>
    <property type="match status" value="1"/>
</dbReference>
<evidence type="ECO:0000256" key="1">
    <source>
        <dbReference type="ARBA" id="ARBA00000085"/>
    </source>
</evidence>
<feature type="domain" description="DUF7134" evidence="12">
    <location>
        <begin position="15"/>
        <end position="147"/>
    </location>
</feature>
<evidence type="ECO:0000256" key="3">
    <source>
        <dbReference type="ARBA" id="ARBA00022553"/>
    </source>
</evidence>
<dbReference type="Pfam" id="PF23539">
    <property type="entry name" value="DUF7134"/>
    <property type="match status" value="1"/>
</dbReference>
<evidence type="ECO:0000256" key="2">
    <source>
        <dbReference type="ARBA" id="ARBA00012438"/>
    </source>
</evidence>
<dbReference type="GO" id="GO:0016020">
    <property type="term" value="C:membrane"/>
    <property type="evidence" value="ECO:0007669"/>
    <property type="project" value="InterPro"/>
</dbReference>
<dbReference type="Proteomes" id="UP000236732">
    <property type="component" value="Unassembled WGS sequence"/>
</dbReference>
<keyword evidence="14" id="KW-1185">Reference proteome</keyword>
<dbReference type="InterPro" id="IPR055558">
    <property type="entry name" value="DUF7134"/>
</dbReference>
<dbReference type="Pfam" id="PF07730">
    <property type="entry name" value="HisKA_3"/>
    <property type="match status" value="1"/>
</dbReference>
<sequence length="390" mass="41629">MLNGAPPAIQRLSKINATIADTALALFLIVTSWLWALAEPDQGRLPADPPSLALILLVNAPLAARRRVPYLVLVVSVSGAVVYHLLGYHRGLNSMGPLLALYTVAAHRPLRAAFACSVPVIAEWTHASSLAPGVAVWSALGQALVVAGCAVSIGASVRLLDTRTRQLAELADRLHQEQEAAAHRAVTLERMQIARELHDVVAHHMSVISVQAGLGRYVAFSEPETARQTLDVIARTSSAALTEMRRLLSILRVEPAGEDEELYTTTPGLERLPALVERMRLAGLSIDMTVEGTARPLPPGLDLCAFRIVQEALTNVLKHAGDDARVRIVVTYDPDDLALRITDDGHGTPAAAPGGHGLLGMAERVRLYHGTITAGPLPQGGYEVAASFPL</sequence>
<dbReference type="SUPFAM" id="SSF55874">
    <property type="entry name" value="ATPase domain of HSP90 chaperone/DNA topoisomerase II/histidine kinase"/>
    <property type="match status" value="1"/>
</dbReference>
<dbReference type="InterPro" id="IPR036890">
    <property type="entry name" value="HATPase_C_sf"/>
</dbReference>
<name>A0A1H6DVW4_9ACTN</name>
<keyword evidence="9" id="KW-0472">Membrane</keyword>
<evidence type="ECO:0000259" key="11">
    <source>
        <dbReference type="Pfam" id="PF07730"/>
    </source>
</evidence>
<dbReference type="Pfam" id="PF02518">
    <property type="entry name" value="HATPase_c"/>
    <property type="match status" value="1"/>
</dbReference>
<keyword evidence="5" id="KW-0547">Nucleotide-binding</keyword>
<evidence type="ECO:0000256" key="4">
    <source>
        <dbReference type="ARBA" id="ARBA00022679"/>
    </source>
</evidence>
<feature type="transmembrane region" description="Helical" evidence="9">
    <location>
        <begin position="68"/>
        <end position="86"/>
    </location>
</feature>
<dbReference type="InterPro" id="IPR050482">
    <property type="entry name" value="Sensor_HK_TwoCompSys"/>
</dbReference>
<feature type="domain" description="Signal transduction histidine kinase subgroup 3 dimerisation and phosphoacceptor" evidence="11">
    <location>
        <begin position="189"/>
        <end position="254"/>
    </location>
</feature>
<accession>A0A1H6DVW4</accession>
<evidence type="ECO:0000259" key="10">
    <source>
        <dbReference type="Pfam" id="PF02518"/>
    </source>
</evidence>
<evidence type="ECO:0000313" key="13">
    <source>
        <dbReference type="EMBL" id="SEG88873.1"/>
    </source>
</evidence>
<dbReference type="GO" id="GO:0005524">
    <property type="term" value="F:ATP binding"/>
    <property type="evidence" value="ECO:0007669"/>
    <property type="project" value="UniProtKB-KW"/>
</dbReference>
<proteinExistence type="predicted"/>
<dbReference type="InterPro" id="IPR011712">
    <property type="entry name" value="Sig_transdc_His_kin_sub3_dim/P"/>
</dbReference>
<evidence type="ECO:0000256" key="8">
    <source>
        <dbReference type="ARBA" id="ARBA00023012"/>
    </source>
</evidence>
<dbReference type="Gene3D" id="1.20.5.1930">
    <property type="match status" value="1"/>
</dbReference>
<reference evidence="13 14" key="1">
    <citation type="submission" date="2016-10" db="EMBL/GenBank/DDBJ databases">
        <authorList>
            <person name="de Groot N.N."/>
        </authorList>
    </citation>
    <scope>NUCLEOTIDE SEQUENCE [LARGE SCALE GENOMIC DNA]</scope>
    <source>
        <strain evidence="13 14">CGMCC 4.7037</strain>
    </source>
</reference>
<keyword evidence="7" id="KW-0067">ATP-binding</keyword>
<keyword evidence="9" id="KW-0812">Transmembrane</keyword>
<dbReference type="InterPro" id="IPR003594">
    <property type="entry name" value="HATPase_dom"/>
</dbReference>
<keyword evidence="9" id="KW-1133">Transmembrane helix</keyword>
<dbReference type="PANTHER" id="PTHR24421:SF10">
    <property type="entry name" value="NITRATE_NITRITE SENSOR PROTEIN NARQ"/>
    <property type="match status" value="1"/>
</dbReference>
<gene>
    <name evidence="13" type="ORF">SAMN05444920_106319</name>
</gene>
<evidence type="ECO:0000313" key="14">
    <source>
        <dbReference type="Proteomes" id="UP000236732"/>
    </source>
</evidence>
<keyword evidence="6 13" id="KW-0418">Kinase</keyword>
<keyword evidence="8" id="KW-0902">Two-component regulatory system</keyword>
<dbReference type="GO" id="GO:0046983">
    <property type="term" value="F:protein dimerization activity"/>
    <property type="evidence" value="ECO:0007669"/>
    <property type="project" value="InterPro"/>
</dbReference>
<dbReference type="EC" id="2.7.13.3" evidence="2"/>
<keyword evidence="3" id="KW-0597">Phosphoprotein</keyword>
<dbReference type="PANTHER" id="PTHR24421">
    <property type="entry name" value="NITRATE/NITRITE SENSOR PROTEIN NARX-RELATED"/>
    <property type="match status" value="1"/>
</dbReference>
<dbReference type="OrthoDB" id="227596at2"/>
<dbReference type="AlphaFoldDB" id="A0A1H6DVW4"/>
<feature type="transmembrane region" description="Helical" evidence="9">
    <location>
        <begin position="134"/>
        <end position="157"/>
    </location>
</feature>
<feature type="transmembrane region" description="Helical" evidence="9">
    <location>
        <begin position="19"/>
        <end position="38"/>
    </location>
</feature>
<organism evidence="13 14">
    <name type="scientific">Nonomuraea solani</name>
    <dbReference type="NCBI Taxonomy" id="1144553"/>
    <lineage>
        <taxon>Bacteria</taxon>
        <taxon>Bacillati</taxon>
        <taxon>Actinomycetota</taxon>
        <taxon>Actinomycetes</taxon>
        <taxon>Streptosporangiales</taxon>
        <taxon>Streptosporangiaceae</taxon>
        <taxon>Nonomuraea</taxon>
    </lineage>
</organism>
<keyword evidence="4" id="KW-0808">Transferase</keyword>
<feature type="domain" description="Histidine kinase/HSP90-like ATPase" evidence="10">
    <location>
        <begin position="306"/>
        <end position="390"/>
    </location>
</feature>
<evidence type="ECO:0000256" key="7">
    <source>
        <dbReference type="ARBA" id="ARBA00022840"/>
    </source>
</evidence>
<dbReference type="EMBL" id="FNVT01000006">
    <property type="protein sequence ID" value="SEG88873.1"/>
    <property type="molecule type" value="Genomic_DNA"/>
</dbReference>
<evidence type="ECO:0000256" key="6">
    <source>
        <dbReference type="ARBA" id="ARBA00022777"/>
    </source>
</evidence>
<dbReference type="RefSeq" id="WP_103958231.1">
    <property type="nucleotide sequence ID" value="NZ_FNVT01000006.1"/>
</dbReference>
<dbReference type="GO" id="GO:0000155">
    <property type="term" value="F:phosphorelay sensor kinase activity"/>
    <property type="evidence" value="ECO:0007669"/>
    <property type="project" value="InterPro"/>
</dbReference>
<dbReference type="CDD" id="cd16917">
    <property type="entry name" value="HATPase_UhpB-NarQ-NarX-like"/>
    <property type="match status" value="1"/>
</dbReference>
<comment type="catalytic activity">
    <reaction evidence="1">
        <text>ATP + protein L-histidine = ADP + protein N-phospho-L-histidine.</text>
        <dbReference type="EC" id="2.7.13.3"/>
    </reaction>
</comment>
<protein>
    <recommendedName>
        <fullName evidence="2">histidine kinase</fullName>
        <ecNumber evidence="2">2.7.13.3</ecNumber>
    </recommendedName>
</protein>